<dbReference type="EMBL" id="CP080467">
    <property type="protein sequence ID" value="UNO50235.1"/>
    <property type="molecule type" value="Genomic_DNA"/>
</dbReference>
<organism evidence="2 3">
    <name type="scientific">Alicyclobacillus acidoterrestris (strain ATCC 49025 / DSM 3922 / CIP 106132 / NCIMB 13137 / GD3B)</name>
    <dbReference type="NCBI Taxonomy" id="1356854"/>
    <lineage>
        <taxon>Bacteria</taxon>
        <taxon>Bacillati</taxon>
        <taxon>Bacillota</taxon>
        <taxon>Bacilli</taxon>
        <taxon>Bacillales</taxon>
        <taxon>Alicyclobacillaceae</taxon>
        <taxon>Alicyclobacillus</taxon>
    </lineage>
</organism>
<dbReference type="RefSeq" id="WP_021297592.1">
    <property type="nucleotide sequence ID" value="NZ_AURB01000156.1"/>
</dbReference>
<evidence type="ECO:0000313" key="2">
    <source>
        <dbReference type="EMBL" id="UNO50235.1"/>
    </source>
</evidence>
<protein>
    <submittedName>
        <fullName evidence="2">Uncharacterized protein</fullName>
    </submittedName>
</protein>
<evidence type="ECO:0000313" key="3">
    <source>
        <dbReference type="Proteomes" id="UP000829401"/>
    </source>
</evidence>
<feature type="region of interest" description="Disordered" evidence="1">
    <location>
        <begin position="1"/>
        <end position="23"/>
    </location>
</feature>
<reference evidence="3" key="1">
    <citation type="journal article" date="2022" name="G3 (Bethesda)">
        <title>Unveiling the complete genome sequence of Alicyclobacillus acidoterrestris DSM 3922T, a taint-producing strain.</title>
        <authorList>
            <person name="Leonardo I.C."/>
            <person name="Barreto Crespo M.T."/>
            <person name="Gaspar F.B."/>
        </authorList>
    </citation>
    <scope>NUCLEOTIDE SEQUENCE [LARGE SCALE GENOMIC DNA]</scope>
    <source>
        <strain evidence="3">DSM 3922</strain>
    </source>
</reference>
<feature type="region of interest" description="Disordered" evidence="1">
    <location>
        <begin position="186"/>
        <end position="228"/>
    </location>
</feature>
<proteinExistence type="predicted"/>
<gene>
    <name evidence="2" type="ORF">K1I37_07105</name>
</gene>
<dbReference type="AlphaFoldDB" id="T0CW16"/>
<accession>A0A9E6ZGS2</accession>
<accession>T0CW16</accession>
<dbReference type="Proteomes" id="UP000829401">
    <property type="component" value="Chromosome"/>
</dbReference>
<sequence length="228" mass="24499">MQQYSGNQFGSSNQTQGGFNTLRQFGTDPQQVRQHISETFNQGQQQFGGYAQQMAGQGYPQQFAGQGFHSVMHAGATNPQVVQQHIAQDLGYSNASFGAQEQYGGHYNQGAFQQVMQSVPAQVQGNQGQQLGQFQGGYGQAMYGQGANNGAFGQFGTNVQEVRQDIQQDLSNQVGAMTSQQAGALRGQYGGSSQGFSQGQATNSTFGQFGTNPQTVRGHISQDLNNFQ</sequence>
<dbReference type="KEGG" id="aaco:K1I37_07105"/>
<feature type="compositionally biased region" description="Polar residues" evidence="1">
    <location>
        <begin position="201"/>
        <end position="215"/>
    </location>
</feature>
<name>T0CW16_ALIAG</name>
<keyword evidence="3" id="KW-1185">Reference proteome</keyword>
<dbReference type="OrthoDB" id="2376222at2"/>
<dbReference type="STRING" id="1356854.N007_12675"/>
<evidence type="ECO:0000256" key="1">
    <source>
        <dbReference type="SAM" id="MobiDB-lite"/>
    </source>
</evidence>